<dbReference type="Proteomes" id="UP001432109">
    <property type="component" value="Segment"/>
</dbReference>
<evidence type="ECO:0000313" key="3">
    <source>
        <dbReference type="Proteomes" id="UP001432109"/>
    </source>
</evidence>
<accession>A0AAX4J7D9</accession>
<evidence type="ECO:0000256" key="1">
    <source>
        <dbReference type="SAM" id="Phobius"/>
    </source>
</evidence>
<dbReference type="EMBL" id="PP034390">
    <property type="protein sequence ID" value="WRW34681.1"/>
    <property type="molecule type" value="Genomic_DNA"/>
</dbReference>
<name>A0AAX4J7D9_9CAUD</name>
<evidence type="ECO:0000313" key="2">
    <source>
        <dbReference type="EMBL" id="WRW34681.1"/>
    </source>
</evidence>
<keyword evidence="1" id="KW-1133">Transmembrane helix</keyword>
<keyword evidence="1" id="KW-0812">Transmembrane</keyword>
<keyword evidence="1" id="KW-0472">Membrane</keyword>
<organism evidence="2 3">
    <name type="scientific">Staphylococcus phage CF5</name>
    <dbReference type="NCBI Taxonomy" id="3113739"/>
    <lineage>
        <taxon>Viruses</taxon>
        <taxon>Duplodnaviria</taxon>
        <taxon>Heunggongvirae</taxon>
        <taxon>Uroviricota</taxon>
        <taxon>Caudoviricetes</taxon>
        <taxon>Herelleviridae</taxon>
        <taxon>Twortvirinae</taxon>
        <taxon>Silviavirus</taxon>
    </lineage>
</organism>
<sequence length="153" mass="18312">MPKRYKLDIYGALGEYVSNNDPSLLNEEQLKIANKHMPKIQKLYKKVLKEKKKRKVITFIKEIPEYVLYFIYIMMYWITIPFDYIGNKADDLRVSYGNKRSYLSITKKQKELTDYAYNIVLPLLEEKETDDMTKVQQQFLEDKGIVKKIKLKK</sequence>
<protein>
    <submittedName>
        <fullName evidence="2">Membrane protein</fullName>
    </submittedName>
</protein>
<reference evidence="2" key="1">
    <citation type="submission" date="2023-12" db="EMBL/GenBank/DDBJ databases">
        <title>Isolation and Characterisation of Novel Lytic Bacteriophages for therapeutic applications in Prosthetic Joint Infections.</title>
        <authorList>
            <person name="Burton N."/>
            <person name="Melo L.D.R."/>
            <person name="Pearce B."/>
            <person name="Tadesse M.D."/>
            <person name="Vryonis E."/>
            <person name="Sagona A."/>
        </authorList>
    </citation>
    <scope>NUCLEOTIDE SEQUENCE</scope>
</reference>
<gene>
    <name evidence="2" type="ORF">CF5_0026</name>
</gene>
<proteinExistence type="predicted"/>
<feature type="transmembrane region" description="Helical" evidence="1">
    <location>
        <begin position="66"/>
        <end position="85"/>
    </location>
</feature>